<protein>
    <submittedName>
        <fullName evidence="2">Uncharacterized protein</fullName>
    </submittedName>
</protein>
<reference evidence="3" key="1">
    <citation type="journal article" date="2019" name="Int. J. Syst. Evol. Microbiol.">
        <title>The Global Catalogue of Microorganisms (GCM) 10K type strain sequencing project: providing services to taxonomists for standard genome sequencing and annotation.</title>
        <authorList>
            <consortium name="The Broad Institute Genomics Platform"/>
            <consortium name="The Broad Institute Genome Sequencing Center for Infectious Disease"/>
            <person name="Wu L."/>
            <person name="Ma J."/>
        </authorList>
    </citation>
    <scope>NUCLEOTIDE SEQUENCE [LARGE SCALE GENOMIC DNA]</scope>
    <source>
        <strain evidence="3">CGMCC 1.15044</strain>
    </source>
</reference>
<proteinExistence type="predicted"/>
<gene>
    <name evidence="2" type="ORF">GCM10010917_23000</name>
</gene>
<name>A0ABQ1G552_9BACL</name>
<dbReference type="RefSeq" id="WP_094095675.1">
    <property type="nucleotide sequence ID" value="NZ_BMHF01000007.1"/>
</dbReference>
<keyword evidence="3" id="KW-1185">Reference proteome</keyword>
<feature type="region of interest" description="Disordered" evidence="1">
    <location>
        <begin position="1"/>
        <end position="31"/>
    </location>
</feature>
<feature type="compositionally biased region" description="Basic residues" evidence="1">
    <location>
        <begin position="1"/>
        <end position="12"/>
    </location>
</feature>
<accession>A0ABQ1G552</accession>
<dbReference type="Proteomes" id="UP000609323">
    <property type="component" value="Unassembled WGS sequence"/>
</dbReference>
<evidence type="ECO:0000313" key="3">
    <source>
        <dbReference type="Proteomes" id="UP000609323"/>
    </source>
</evidence>
<evidence type="ECO:0000256" key="1">
    <source>
        <dbReference type="SAM" id="MobiDB-lite"/>
    </source>
</evidence>
<sequence>MSKSAAKKFREKRIREGKLNPVTGRSPFTSADLRTRMTKTKQEMLQQGSRKHKNRLLESSREDSFFMLETA</sequence>
<evidence type="ECO:0000313" key="2">
    <source>
        <dbReference type="EMBL" id="GGA37236.1"/>
    </source>
</evidence>
<comment type="caution">
    <text evidence="2">The sequence shown here is derived from an EMBL/GenBank/DDBJ whole genome shotgun (WGS) entry which is preliminary data.</text>
</comment>
<organism evidence="2 3">
    <name type="scientific">Paenibacillus physcomitrellae</name>
    <dbReference type="NCBI Taxonomy" id="1619311"/>
    <lineage>
        <taxon>Bacteria</taxon>
        <taxon>Bacillati</taxon>
        <taxon>Bacillota</taxon>
        <taxon>Bacilli</taxon>
        <taxon>Bacillales</taxon>
        <taxon>Paenibacillaceae</taxon>
        <taxon>Paenibacillus</taxon>
    </lineage>
</organism>
<dbReference type="EMBL" id="BMHF01000007">
    <property type="protein sequence ID" value="GGA37236.1"/>
    <property type="molecule type" value="Genomic_DNA"/>
</dbReference>